<evidence type="ECO:0000313" key="1">
    <source>
        <dbReference type="EMBL" id="NII07281.1"/>
    </source>
</evidence>
<comment type="caution">
    <text evidence="1">The sequence shown here is derived from an EMBL/GenBank/DDBJ whole genome shotgun (WGS) entry which is preliminary data.</text>
</comment>
<proteinExistence type="predicted"/>
<evidence type="ECO:0000313" key="2">
    <source>
        <dbReference type="Proteomes" id="UP000490980"/>
    </source>
</evidence>
<reference evidence="1 2" key="1">
    <citation type="submission" date="2020-03" db="EMBL/GenBank/DDBJ databases">
        <authorList>
            <person name="Lai Q."/>
        </authorList>
    </citation>
    <scope>NUCLEOTIDE SEQUENCE [LARGE SCALE GENOMIC DNA]</scope>
    <source>
        <strain evidence="1 2">CCUG 25036</strain>
    </source>
</reference>
<name>A0A7X5ZIZ8_9GAMM</name>
<dbReference type="Proteomes" id="UP000490980">
    <property type="component" value="Unassembled WGS sequence"/>
</dbReference>
<keyword evidence="2" id="KW-1185">Reference proteome</keyword>
<sequence>MNEAALGSGFDKVRFRVSLIASKEDALGYEALVVAAARLVHILVPVGTRPATRYVAAMLRIEDELDAIGFTSPRRLRSQLSPAAYLNMNPALAMS</sequence>
<gene>
    <name evidence="1" type="ORF">HBF25_12895</name>
</gene>
<organism evidence="1 2">
    <name type="scientific">Luteibacter anthropi</name>
    <dbReference type="NCBI Taxonomy" id="564369"/>
    <lineage>
        <taxon>Bacteria</taxon>
        <taxon>Pseudomonadati</taxon>
        <taxon>Pseudomonadota</taxon>
        <taxon>Gammaproteobacteria</taxon>
        <taxon>Lysobacterales</taxon>
        <taxon>Rhodanobacteraceae</taxon>
        <taxon>Luteibacter</taxon>
    </lineage>
</organism>
<accession>A0A7X5ZIZ8</accession>
<dbReference type="AlphaFoldDB" id="A0A7X5ZIZ8"/>
<dbReference type="RefSeq" id="WP_166949021.1">
    <property type="nucleotide sequence ID" value="NZ_JAARLZ010000006.1"/>
</dbReference>
<dbReference type="EMBL" id="JAARLZ010000006">
    <property type="protein sequence ID" value="NII07281.1"/>
    <property type="molecule type" value="Genomic_DNA"/>
</dbReference>
<protein>
    <submittedName>
        <fullName evidence="1">Uncharacterized protein</fullName>
    </submittedName>
</protein>